<keyword evidence="1" id="KW-0472">Membrane</keyword>
<dbReference type="AlphaFoldDB" id="A0A2W1N533"/>
<feature type="transmembrane region" description="Helical" evidence="1">
    <location>
        <begin position="91"/>
        <end position="110"/>
    </location>
</feature>
<keyword evidence="1" id="KW-1133">Transmembrane helix</keyword>
<keyword evidence="1" id="KW-0812">Transmembrane</keyword>
<comment type="caution">
    <text evidence="2">The sequence shown here is derived from an EMBL/GenBank/DDBJ whole genome shotgun (WGS) entry which is preliminary data.</text>
</comment>
<sequence length="237" mass="27738">MNKIINIFSLILFIIFAFFAIGSIYDLGFSVYEVNDIPNIQAIVYGISALFLLLGLIRIKRRLDGKKDIRNFKQFVFAVPIAKNQINLSTLLISIELLFGFFFLFILLLIRNLDDALLTLPLLIIVSVLLLESLVYLIIFRSKRKAFKIGVSPKFVAYFDREMHLYYYKGLKRVEVYQNMLNFRYKKDLNLFLNLDVIPEEQKENFFNNLNAVLDTEVVFIDDSYHQYVKSLTNQEA</sequence>
<evidence type="ECO:0000313" key="2">
    <source>
        <dbReference type="EMBL" id="PZE18924.1"/>
    </source>
</evidence>
<accession>A0A2W1N533</accession>
<evidence type="ECO:0000313" key="3">
    <source>
        <dbReference type="Proteomes" id="UP000249248"/>
    </source>
</evidence>
<dbReference type="RefSeq" id="WP_111061826.1">
    <property type="nucleotide sequence ID" value="NZ_JBHUCU010000007.1"/>
</dbReference>
<dbReference type="EMBL" id="QKSB01000001">
    <property type="protein sequence ID" value="PZE18924.1"/>
    <property type="molecule type" value="Genomic_DNA"/>
</dbReference>
<evidence type="ECO:0000256" key="1">
    <source>
        <dbReference type="SAM" id="Phobius"/>
    </source>
</evidence>
<reference evidence="2 3" key="1">
    <citation type="submission" date="2018-06" db="EMBL/GenBank/DDBJ databases">
        <title>The draft genome sequence of Crocinitomix sp. SM1701.</title>
        <authorList>
            <person name="Zhang X."/>
        </authorList>
    </citation>
    <scope>NUCLEOTIDE SEQUENCE [LARGE SCALE GENOMIC DNA]</scope>
    <source>
        <strain evidence="2 3">SM1701</strain>
    </source>
</reference>
<name>A0A2W1N533_9FLAO</name>
<keyword evidence="3" id="KW-1185">Reference proteome</keyword>
<feature type="transmembrane region" description="Helical" evidence="1">
    <location>
        <begin position="116"/>
        <end position="139"/>
    </location>
</feature>
<organism evidence="2 3">
    <name type="scientific">Putridiphycobacter roseus</name>
    <dbReference type="NCBI Taxonomy" id="2219161"/>
    <lineage>
        <taxon>Bacteria</taxon>
        <taxon>Pseudomonadati</taxon>
        <taxon>Bacteroidota</taxon>
        <taxon>Flavobacteriia</taxon>
        <taxon>Flavobacteriales</taxon>
        <taxon>Crocinitomicaceae</taxon>
        <taxon>Putridiphycobacter</taxon>
    </lineage>
</organism>
<dbReference type="Proteomes" id="UP000249248">
    <property type="component" value="Unassembled WGS sequence"/>
</dbReference>
<dbReference type="OrthoDB" id="1466928at2"/>
<proteinExistence type="predicted"/>
<feature type="transmembrane region" description="Helical" evidence="1">
    <location>
        <begin position="37"/>
        <end position="57"/>
    </location>
</feature>
<gene>
    <name evidence="2" type="ORF">DNU06_03595</name>
</gene>
<feature type="transmembrane region" description="Helical" evidence="1">
    <location>
        <begin position="7"/>
        <end position="25"/>
    </location>
</feature>
<protein>
    <submittedName>
        <fullName evidence="2">Uncharacterized protein</fullName>
    </submittedName>
</protein>